<dbReference type="Proteomes" id="UP000238605">
    <property type="component" value="Unassembled WGS sequence"/>
</dbReference>
<reference evidence="1 2" key="1">
    <citation type="submission" date="2018-02" db="EMBL/GenBank/DDBJ databases">
        <title>Reclassifiation of [Polyangium] brachysporum DSM 7029 as Guopingzhaonella breviflexa gen. nov., sp. nov., a member of the family Comamonadaceae.</title>
        <authorList>
            <person name="Tang B."/>
        </authorList>
    </citation>
    <scope>NUCLEOTIDE SEQUENCE [LARGE SCALE GENOMIC DNA]</scope>
    <source>
        <strain evidence="1 2">BCRC 80649</strain>
    </source>
</reference>
<accession>A0A2S5SRN9</accession>
<dbReference type="EMBL" id="PSNX01000014">
    <property type="protein sequence ID" value="PPE65402.1"/>
    <property type="molecule type" value="Genomic_DNA"/>
</dbReference>
<evidence type="ECO:0000313" key="1">
    <source>
        <dbReference type="EMBL" id="PPE65402.1"/>
    </source>
</evidence>
<keyword evidence="2" id="KW-1185">Reference proteome</keyword>
<dbReference type="AlphaFoldDB" id="A0A2S5SRN9"/>
<name>A0A2S5SRN9_9BURK</name>
<dbReference type="SUPFAM" id="SSF54909">
    <property type="entry name" value="Dimeric alpha+beta barrel"/>
    <property type="match status" value="1"/>
</dbReference>
<dbReference type="OrthoDB" id="9807535at2"/>
<dbReference type="RefSeq" id="WP_104303397.1">
    <property type="nucleotide sequence ID" value="NZ_PSNX01000014.1"/>
</dbReference>
<proteinExistence type="predicted"/>
<comment type="caution">
    <text evidence="1">The sequence shown here is derived from an EMBL/GenBank/DDBJ whole genome shotgun (WGS) entry which is preliminary data.</text>
</comment>
<protein>
    <submittedName>
        <fullName evidence="1">Transcription initiation protein</fullName>
    </submittedName>
</protein>
<organism evidence="1 2">
    <name type="scientific">Caldimonas caldifontis</name>
    <dbReference type="NCBI Taxonomy" id="1452508"/>
    <lineage>
        <taxon>Bacteria</taxon>
        <taxon>Pseudomonadati</taxon>
        <taxon>Pseudomonadota</taxon>
        <taxon>Betaproteobacteria</taxon>
        <taxon>Burkholderiales</taxon>
        <taxon>Sphaerotilaceae</taxon>
        <taxon>Caldimonas</taxon>
    </lineage>
</organism>
<dbReference type="Gene3D" id="3.30.70.1060">
    <property type="entry name" value="Dimeric alpha+beta barrel"/>
    <property type="match status" value="1"/>
</dbReference>
<evidence type="ECO:0000313" key="2">
    <source>
        <dbReference type="Proteomes" id="UP000238605"/>
    </source>
</evidence>
<sequence>MTKFLIAFPAAAMVVPAEEMAAVDCDAHAVIAQTKAEGVYVFAARIDGGLPPVRVSADGTVTQGGYPAARPLDGGFAVLERPSHEAALSWAARFARACRCDQEVRAFGFDPQS</sequence>
<gene>
    <name evidence="1" type="ORF">C1704_14190</name>
</gene>
<dbReference type="InterPro" id="IPR011008">
    <property type="entry name" value="Dimeric_a/b-barrel"/>
</dbReference>